<dbReference type="CDD" id="cd00198">
    <property type="entry name" value="vWFA"/>
    <property type="match status" value="1"/>
</dbReference>
<gene>
    <name evidence="2" type="ORF">EDD31_1052</name>
</gene>
<dbReference type="EMBL" id="RKHK01000001">
    <property type="protein sequence ID" value="ROR72693.1"/>
    <property type="molecule type" value="Genomic_DNA"/>
</dbReference>
<keyword evidence="3" id="KW-1185">Reference proteome</keyword>
<evidence type="ECO:0000313" key="2">
    <source>
        <dbReference type="EMBL" id="ROR72693.1"/>
    </source>
</evidence>
<dbReference type="Gene3D" id="3.40.50.410">
    <property type="entry name" value="von Willebrand factor, type A domain"/>
    <property type="match status" value="1"/>
</dbReference>
<name>A0A3N2BBQ0_9MICO</name>
<dbReference type="SUPFAM" id="SSF53300">
    <property type="entry name" value="vWA-like"/>
    <property type="match status" value="1"/>
</dbReference>
<evidence type="ECO:0000313" key="3">
    <source>
        <dbReference type="Proteomes" id="UP000280668"/>
    </source>
</evidence>
<sequence length="343" mass="37605">MIDMTFRMIWPLWAILLVLGPALLLCGWAWWHAHRAPTSDGGGSAWLRRGAMVLLTGIIGLTPAMPADTEEVATAADVFIVVDRTGSMVAEDYDDGRPRLEGVRHDIDQILTAFPGARFSVIAFDSQPTRVVPLTNDTRALRSWTETLRQEITHYSAGTSIDRPLPEMETALANSVERNPGHVRLVFFLSDGENTDGDLSDPQQQRSFAPLAGDIDAGAVLGYGTAEGGQMRSYDGTADSGPGTDAPWIIDPATDEPAISRLDEANLQRVAEEMGLPYRHRHAPEPLDDAVTAIDIEEIAEDGRRDVETYRDVTWPFALLLVGLAGWEAFYLGGRLRRLKEVG</sequence>
<reference evidence="2 3" key="1">
    <citation type="submission" date="2018-11" db="EMBL/GenBank/DDBJ databases">
        <title>Sequencing the genomes of 1000 actinobacteria strains.</title>
        <authorList>
            <person name="Klenk H.-P."/>
        </authorList>
    </citation>
    <scope>NUCLEOTIDE SEQUENCE [LARGE SCALE GENOMIC DNA]</scope>
    <source>
        <strain evidence="2 3">DSM 11294</strain>
    </source>
</reference>
<dbReference type="Pfam" id="PF13519">
    <property type="entry name" value="VWA_2"/>
    <property type="match status" value="1"/>
</dbReference>
<feature type="domain" description="VWFA" evidence="1">
    <location>
        <begin position="77"/>
        <end position="204"/>
    </location>
</feature>
<organism evidence="2 3">
    <name type="scientific">Bogoriella caseilytica</name>
    <dbReference type="NCBI Taxonomy" id="56055"/>
    <lineage>
        <taxon>Bacteria</taxon>
        <taxon>Bacillati</taxon>
        <taxon>Actinomycetota</taxon>
        <taxon>Actinomycetes</taxon>
        <taxon>Micrococcales</taxon>
        <taxon>Bogoriellaceae</taxon>
        <taxon>Bogoriella</taxon>
    </lineage>
</organism>
<dbReference type="InterPro" id="IPR036465">
    <property type="entry name" value="vWFA_dom_sf"/>
</dbReference>
<dbReference type="SMART" id="SM00327">
    <property type="entry name" value="VWA"/>
    <property type="match status" value="1"/>
</dbReference>
<comment type="caution">
    <text evidence="2">The sequence shown here is derived from an EMBL/GenBank/DDBJ whole genome shotgun (WGS) entry which is preliminary data.</text>
</comment>
<proteinExistence type="predicted"/>
<dbReference type="RefSeq" id="WP_170163197.1">
    <property type="nucleotide sequence ID" value="NZ_RKHK01000001.1"/>
</dbReference>
<protein>
    <submittedName>
        <fullName evidence="2">Ca-activated chloride channel family protein</fullName>
    </submittedName>
</protein>
<dbReference type="Proteomes" id="UP000280668">
    <property type="component" value="Unassembled WGS sequence"/>
</dbReference>
<accession>A0A3N2BBQ0</accession>
<dbReference type="InterPro" id="IPR002035">
    <property type="entry name" value="VWF_A"/>
</dbReference>
<evidence type="ECO:0000259" key="1">
    <source>
        <dbReference type="PROSITE" id="PS50234"/>
    </source>
</evidence>
<dbReference type="PROSITE" id="PS50234">
    <property type="entry name" value="VWFA"/>
    <property type="match status" value="1"/>
</dbReference>
<dbReference type="AlphaFoldDB" id="A0A3N2BBQ0"/>